<evidence type="ECO:0000313" key="3">
    <source>
        <dbReference type="Proteomes" id="UP001345013"/>
    </source>
</evidence>
<evidence type="ECO:0000313" key="2">
    <source>
        <dbReference type="EMBL" id="KAK5093514.1"/>
    </source>
</evidence>
<feature type="compositionally biased region" description="Polar residues" evidence="1">
    <location>
        <begin position="428"/>
        <end position="444"/>
    </location>
</feature>
<evidence type="ECO:0000256" key="1">
    <source>
        <dbReference type="SAM" id="MobiDB-lite"/>
    </source>
</evidence>
<organism evidence="2 3">
    <name type="scientific">Lithohypha guttulata</name>
    <dbReference type="NCBI Taxonomy" id="1690604"/>
    <lineage>
        <taxon>Eukaryota</taxon>
        <taxon>Fungi</taxon>
        <taxon>Dikarya</taxon>
        <taxon>Ascomycota</taxon>
        <taxon>Pezizomycotina</taxon>
        <taxon>Eurotiomycetes</taxon>
        <taxon>Chaetothyriomycetidae</taxon>
        <taxon>Chaetothyriales</taxon>
        <taxon>Trichomeriaceae</taxon>
        <taxon>Lithohypha</taxon>
    </lineage>
</organism>
<reference evidence="2 3" key="1">
    <citation type="submission" date="2023-08" db="EMBL/GenBank/DDBJ databases">
        <title>Black Yeasts Isolated from many extreme environments.</title>
        <authorList>
            <person name="Coleine C."/>
            <person name="Stajich J.E."/>
            <person name="Selbmann L."/>
        </authorList>
    </citation>
    <scope>NUCLEOTIDE SEQUENCE [LARGE SCALE GENOMIC DNA]</scope>
    <source>
        <strain evidence="2 3">CCFEE 5885</strain>
    </source>
</reference>
<dbReference type="Proteomes" id="UP001345013">
    <property type="component" value="Unassembled WGS sequence"/>
</dbReference>
<keyword evidence="3" id="KW-1185">Reference proteome</keyword>
<name>A0ABR0KCM6_9EURO</name>
<comment type="caution">
    <text evidence="2">The sequence shown here is derived from an EMBL/GenBank/DDBJ whole genome shotgun (WGS) entry which is preliminary data.</text>
</comment>
<evidence type="ECO:0008006" key="4">
    <source>
        <dbReference type="Google" id="ProtNLM"/>
    </source>
</evidence>
<protein>
    <recommendedName>
        <fullName evidence="4">Copper-fist domain-containing protein</fullName>
    </recommendedName>
</protein>
<feature type="compositionally biased region" description="Low complexity" evidence="1">
    <location>
        <begin position="459"/>
        <end position="475"/>
    </location>
</feature>
<dbReference type="PANTHER" id="PTHR28088:SF5">
    <property type="entry name" value="TRANSCRIPTIONAL ACTIVATOR HAA1-RELATED"/>
    <property type="match status" value="1"/>
</dbReference>
<dbReference type="InterPro" id="IPR051763">
    <property type="entry name" value="Copper_Homeo_Regul"/>
</dbReference>
<dbReference type="EMBL" id="JAVRRG010000042">
    <property type="protein sequence ID" value="KAK5093514.1"/>
    <property type="molecule type" value="Genomic_DNA"/>
</dbReference>
<accession>A0ABR0KCM6</accession>
<proteinExistence type="predicted"/>
<dbReference type="PANTHER" id="PTHR28088">
    <property type="entry name" value="TRANSCRIPTIONAL ACTIVATOR HAA1-RELATED"/>
    <property type="match status" value="1"/>
</dbReference>
<sequence length="571" mass="63517">MPVRHAYEGIESRLAHIQVNRQLLHVNKKGRPVSQCPHCRSLRKNRSQHVKCECHDKSHAKEDCPHLKELQDQNGSPPGSNTCCCGHGERCTCSLKKEPSLDTVPEELTQMLNQAKETQRPRAPIMNNHDSRPTVFTNGHHKPVHKFNDAHNHCGAPYRIPSRSNSQHGHGHRELAQRSTDSLPLPNRPGLHHDSPLHAVQTAAQPMRHAFSEHNSPLLAPTSNPTSMPPFQVEIPPLSPNAYSYSPFDAQSPSLQQGPHLPENIPDHWFTTQDDAHNYGPPNVPELGFIDWSRYGFHHTPTMAGTPTMDTNGMKSLYSLNPGNGLTNSQIPSYAASMEHLNQLNSGFNTSSGDISEVDDVSTYFRPSTLRTISSASNDISSVGATDDNESHRLSAASSYFGTPAGNALAGHLEDLDIDRFISEQKSKQQNLHQQTFAQPSQPYTPDLPQGTYHPSLHQPPMQQQHTPPQSQHTMSTPPESVRGFSVASNPSPDEHTYANPEVPYSIKEAQRYAHLTAAQQEQAAAANKAHMLRSNAVYEDPMWCQPVVDQFGQNRGFTLDDEREDEQWAR</sequence>
<gene>
    <name evidence="2" type="ORF">LTR24_004225</name>
</gene>
<feature type="region of interest" description="Disordered" evidence="1">
    <location>
        <begin position="426"/>
        <end position="500"/>
    </location>
</feature>
<feature type="region of interest" description="Disordered" evidence="1">
    <location>
        <begin position="161"/>
        <end position="195"/>
    </location>
</feature>